<dbReference type="SUPFAM" id="SSF52540">
    <property type="entry name" value="P-loop containing nucleoside triphosphate hydrolases"/>
    <property type="match status" value="1"/>
</dbReference>
<dbReference type="Pfam" id="PF13424">
    <property type="entry name" value="TPR_12"/>
    <property type="match status" value="2"/>
</dbReference>
<evidence type="ECO:0000256" key="7">
    <source>
        <dbReference type="PROSITE-ProRule" id="PRU00339"/>
    </source>
</evidence>
<reference evidence="10 11" key="1">
    <citation type="submission" date="2021-08" db="EMBL/GenBank/DDBJ databases">
        <title>Streptomyces sp. PTM05 isolated from lichen.</title>
        <authorList>
            <person name="Somphong A."/>
            <person name="Phongsopitanun W."/>
            <person name="Tanasupawat S."/>
        </authorList>
    </citation>
    <scope>NUCLEOTIDE SEQUENCE [LARGE SCALE GENOMIC DNA]</scope>
    <source>
        <strain evidence="10 11">Ptm05</strain>
    </source>
</reference>
<evidence type="ECO:0000256" key="6">
    <source>
        <dbReference type="ARBA" id="ARBA00023163"/>
    </source>
</evidence>
<keyword evidence="7" id="KW-0802">TPR repeat</keyword>
<dbReference type="SMART" id="SM00862">
    <property type="entry name" value="Trans_reg_C"/>
    <property type="match status" value="1"/>
</dbReference>
<accession>A0ABS7QLK9</accession>
<dbReference type="SMART" id="SM01043">
    <property type="entry name" value="BTAD"/>
    <property type="match status" value="1"/>
</dbReference>
<comment type="similarity">
    <text evidence="1">Belongs to the AfsR/DnrI/RedD regulatory family.</text>
</comment>
<protein>
    <submittedName>
        <fullName evidence="10">Tetratricopeptide repeat protein</fullName>
    </submittedName>
</protein>
<dbReference type="Gene3D" id="1.10.10.10">
    <property type="entry name" value="Winged helix-like DNA-binding domain superfamily/Winged helix DNA-binding domain"/>
    <property type="match status" value="1"/>
</dbReference>
<dbReference type="InterPro" id="IPR042197">
    <property type="entry name" value="Apaf_helical"/>
</dbReference>
<dbReference type="InterPro" id="IPR005158">
    <property type="entry name" value="BTAD"/>
</dbReference>
<dbReference type="PROSITE" id="PS51755">
    <property type="entry name" value="OMPR_PHOB"/>
    <property type="match status" value="1"/>
</dbReference>
<dbReference type="InterPro" id="IPR011990">
    <property type="entry name" value="TPR-like_helical_dom_sf"/>
</dbReference>
<dbReference type="EMBL" id="JAINVZ010000002">
    <property type="protein sequence ID" value="MBY8884020.1"/>
    <property type="molecule type" value="Genomic_DNA"/>
</dbReference>
<dbReference type="Gene3D" id="1.10.8.430">
    <property type="entry name" value="Helical domain of apoptotic protease-activating factors"/>
    <property type="match status" value="1"/>
</dbReference>
<sequence length="912" mass="97975">MEFAVLGPLLLGDGTRWISPASARDRAFLGELLVHAGEPVTVEHLTEAVWRKRVPADPRNAVQVRISRLRRLLGPGSVANGPSGYSLRAGAADCLRFRELTRRGAEAQGDAAVDLLDQALSLWRGRAFADIPSSPCVDMEAFALEEARLVTFEDWAQASLDAGRHAELVTALRPVLNEHPLRERLRGQLMLALYRSGVPGEALETYRAGHAESVRELGLDPGPELRSLHEAILAGDPALSVPPPSSSVSARQVMVPRQLPAGVNDFVGRTELVGELTRTLGTPADGVPVVAVTGLGGIGKTSVALKAAHQVRGAFPDGQLFADLRGTSDAPRSPTSVLAQFIRALRGDGALPATEDELAVLYRSLLAERRVLVVLDDAADTAQVSLLLPGYQGSAAIVTSRTRLAALDGVQSFGLTALVPDHAAKLFADIVGAARAASEPEATERVLTACGGMPLAIRLIGARLATRPDLSVADMARRLSGSHPHLDEFDDGQRSVRTCLETSYVALPPATARGLRLLGLWDGEWFGPVQFAALADVFPGEAETALGHLIGAHLADAPEAGRYRLHDLVHEYASERVGREEGEPERDAAVRRLLTWYLNAADNARRAIRPSRDSAPPPYEGPAEVPGFADRESALGWLERERANLTALAERAGRRQMHDLVWYAPLVLADVCHLRGYWSDWLALCETGLRAARRLADPRPETVVANLAGVVCLSLRRLDEAIEHFRRAAELNHASGDQIMEGFVLNNLGDAYHATGSNAQAVEVLHRALTIAEQTDSPHLRGAALYNLACVDVDAGRLDEALQRYNEARDTYRSSGRPDAEGQVLTGLAAVQQRLGQDTAALESLRQAVRVHRDAGNRPGQAAALRDLGDAHRRAGDLVQARRAWTVAHELLAAVGSTQAADIRARLSEAGG</sequence>
<dbReference type="InterPro" id="IPR027417">
    <property type="entry name" value="P-loop_NTPase"/>
</dbReference>
<keyword evidence="5 8" id="KW-0238">DNA-binding</keyword>
<dbReference type="PANTHER" id="PTHR35807">
    <property type="entry name" value="TRANSCRIPTIONAL REGULATOR REDD-RELATED"/>
    <property type="match status" value="1"/>
</dbReference>
<keyword evidence="3" id="KW-0902">Two-component regulatory system</keyword>
<dbReference type="RefSeq" id="WP_222973918.1">
    <property type="nucleotide sequence ID" value="NZ_JAINVZ010000002.1"/>
</dbReference>
<dbReference type="InterPro" id="IPR019734">
    <property type="entry name" value="TPR_rpt"/>
</dbReference>
<organism evidence="10 11">
    <name type="scientific">Streptantibioticus parmotrematis</name>
    <dbReference type="NCBI Taxonomy" id="2873249"/>
    <lineage>
        <taxon>Bacteria</taxon>
        <taxon>Bacillati</taxon>
        <taxon>Actinomycetota</taxon>
        <taxon>Actinomycetes</taxon>
        <taxon>Kitasatosporales</taxon>
        <taxon>Streptomycetaceae</taxon>
        <taxon>Streptantibioticus</taxon>
    </lineage>
</organism>
<dbReference type="Pfam" id="PF03704">
    <property type="entry name" value="BTAD"/>
    <property type="match status" value="1"/>
</dbReference>
<evidence type="ECO:0000256" key="8">
    <source>
        <dbReference type="PROSITE-ProRule" id="PRU01091"/>
    </source>
</evidence>
<evidence type="ECO:0000259" key="9">
    <source>
        <dbReference type="PROSITE" id="PS51755"/>
    </source>
</evidence>
<dbReference type="PROSITE" id="PS50005">
    <property type="entry name" value="TPR"/>
    <property type="match status" value="1"/>
</dbReference>
<comment type="caution">
    <text evidence="10">The sequence shown here is derived from an EMBL/GenBank/DDBJ whole genome shotgun (WGS) entry which is preliminary data.</text>
</comment>
<feature type="repeat" description="TPR" evidence="7">
    <location>
        <begin position="742"/>
        <end position="775"/>
    </location>
</feature>
<gene>
    <name evidence="10" type="ORF">K7472_04075</name>
</gene>
<dbReference type="InterPro" id="IPR051677">
    <property type="entry name" value="AfsR-DnrI-RedD_regulator"/>
</dbReference>
<dbReference type="Gene3D" id="3.40.50.300">
    <property type="entry name" value="P-loop containing nucleotide triphosphate hydrolases"/>
    <property type="match status" value="1"/>
</dbReference>
<dbReference type="Proteomes" id="UP001198565">
    <property type="component" value="Unassembled WGS sequence"/>
</dbReference>
<feature type="domain" description="OmpR/PhoB-type" evidence="9">
    <location>
        <begin position="1"/>
        <end position="89"/>
    </location>
</feature>
<dbReference type="PRINTS" id="PR00364">
    <property type="entry name" value="DISEASERSIST"/>
</dbReference>
<dbReference type="InterPro" id="IPR002182">
    <property type="entry name" value="NB-ARC"/>
</dbReference>
<proteinExistence type="inferred from homology"/>
<dbReference type="Pfam" id="PF00486">
    <property type="entry name" value="Trans_reg_C"/>
    <property type="match status" value="1"/>
</dbReference>
<evidence type="ECO:0000256" key="2">
    <source>
        <dbReference type="ARBA" id="ARBA00022737"/>
    </source>
</evidence>
<evidence type="ECO:0000256" key="1">
    <source>
        <dbReference type="ARBA" id="ARBA00005820"/>
    </source>
</evidence>
<keyword evidence="6" id="KW-0804">Transcription</keyword>
<dbReference type="Pfam" id="PF13181">
    <property type="entry name" value="TPR_8"/>
    <property type="match status" value="1"/>
</dbReference>
<keyword evidence="11" id="KW-1185">Reference proteome</keyword>
<dbReference type="Pfam" id="PF00931">
    <property type="entry name" value="NB-ARC"/>
    <property type="match status" value="1"/>
</dbReference>
<keyword evidence="2" id="KW-0677">Repeat</keyword>
<evidence type="ECO:0000256" key="5">
    <source>
        <dbReference type="ARBA" id="ARBA00023125"/>
    </source>
</evidence>
<name>A0ABS7QLK9_9ACTN</name>
<dbReference type="SMART" id="SM00028">
    <property type="entry name" value="TPR"/>
    <property type="match status" value="5"/>
</dbReference>
<evidence type="ECO:0000313" key="11">
    <source>
        <dbReference type="Proteomes" id="UP001198565"/>
    </source>
</evidence>
<dbReference type="SUPFAM" id="SSF48452">
    <property type="entry name" value="TPR-like"/>
    <property type="match status" value="2"/>
</dbReference>
<feature type="DNA-binding region" description="OmpR/PhoB-type" evidence="8">
    <location>
        <begin position="1"/>
        <end position="89"/>
    </location>
</feature>
<dbReference type="InterPro" id="IPR001867">
    <property type="entry name" value="OmpR/PhoB-type_DNA-bd"/>
</dbReference>
<dbReference type="CDD" id="cd15831">
    <property type="entry name" value="BTAD"/>
    <property type="match status" value="1"/>
</dbReference>
<evidence type="ECO:0000256" key="4">
    <source>
        <dbReference type="ARBA" id="ARBA00023015"/>
    </source>
</evidence>
<evidence type="ECO:0000313" key="10">
    <source>
        <dbReference type="EMBL" id="MBY8884020.1"/>
    </source>
</evidence>
<evidence type="ECO:0000256" key="3">
    <source>
        <dbReference type="ARBA" id="ARBA00023012"/>
    </source>
</evidence>
<dbReference type="PANTHER" id="PTHR35807:SF1">
    <property type="entry name" value="TRANSCRIPTIONAL REGULATOR REDD"/>
    <property type="match status" value="1"/>
</dbReference>
<dbReference type="InterPro" id="IPR036388">
    <property type="entry name" value="WH-like_DNA-bd_sf"/>
</dbReference>
<dbReference type="SUPFAM" id="SSF46894">
    <property type="entry name" value="C-terminal effector domain of the bipartite response regulators"/>
    <property type="match status" value="1"/>
</dbReference>
<keyword evidence="4" id="KW-0805">Transcription regulation</keyword>
<dbReference type="Gene3D" id="1.25.40.10">
    <property type="entry name" value="Tetratricopeptide repeat domain"/>
    <property type="match status" value="2"/>
</dbReference>
<dbReference type="InterPro" id="IPR016032">
    <property type="entry name" value="Sig_transdc_resp-reg_C-effctor"/>
</dbReference>